<gene>
    <name evidence="3" type="ORF">BSK71_02030</name>
</gene>
<dbReference type="Gene3D" id="3.30.565.10">
    <property type="entry name" value="Histidine kinase-like ATPase, C-terminal domain"/>
    <property type="match status" value="2"/>
</dbReference>
<dbReference type="OrthoDB" id="9772100at2"/>
<proteinExistence type="predicted"/>
<evidence type="ECO:0000313" key="4">
    <source>
        <dbReference type="Proteomes" id="UP000189286"/>
    </source>
</evidence>
<keyword evidence="3" id="KW-0547">Nucleotide-binding</keyword>
<dbReference type="Pfam" id="PF13589">
    <property type="entry name" value="HATPase_c_3"/>
    <property type="match status" value="1"/>
</dbReference>
<evidence type="ECO:0000259" key="2">
    <source>
        <dbReference type="PROSITE" id="PS50109"/>
    </source>
</evidence>
<dbReference type="EMBL" id="MPUJ01000001">
    <property type="protein sequence ID" value="ONK09032.1"/>
    <property type="molecule type" value="Genomic_DNA"/>
</dbReference>
<dbReference type="InterPro" id="IPR005467">
    <property type="entry name" value="His_kinase_dom"/>
</dbReference>
<dbReference type="SMART" id="SM00387">
    <property type="entry name" value="HATPase_c"/>
    <property type="match status" value="1"/>
</dbReference>
<dbReference type="GO" id="GO:0005524">
    <property type="term" value="F:ATP binding"/>
    <property type="evidence" value="ECO:0007669"/>
    <property type="project" value="UniProtKB-KW"/>
</dbReference>
<accession>A0A1V2R9J7</accession>
<dbReference type="PANTHER" id="PTHR43065">
    <property type="entry name" value="SENSOR HISTIDINE KINASE"/>
    <property type="match status" value="1"/>
</dbReference>
<dbReference type="InterPro" id="IPR036890">
    <property type="entry name" value="HATPase_C_sf"/>
</dbReference>
<sequence>MAKLKPRARLIRTIGDKLISGPEAAIIELVKNAYDADSPSVSIKIVPPSSKFNGRIIITDVGHGMTYDNLINNWLEPATDSKLNQNKSRSGQRTVLGAKGVGRFASASIGKKLKLTSIAKLVDKFQVNILNLDWSIFEQEKYLEDIDIDIISNIVEQNSATGVEIEISELSTIWDETKLSNLIKELRRLAIQNRTGDKFEISLDLSAYNEDLDAPYNINGFEILKKYNKSIEVYSNSDNSQTVDHSIIIPYNLNDESDYHLHGTFDKDGNFEGTFNIVRGDNTPKNIKIAAPLYSSGEVSCGPIDIDIKIYDLEKDSVESLFKRMGLDFSKFGLREARKIINEGTGIAIYRSGFRVRPYGEPDHDWLKLEKRRVQDPSKKIGHAQVSGSINISSENESNLIERSSREGLETNGSYSRMIRLIEGLFLQIEPKRQDYRERAGISRKAKPSIRKAREIASLASISKALQALSPEERKPILLKVEKESQALTQALDEIEEYQKLLESRAALGLVVGQVIHDGRTYLEPIISSAKSIVDNAQYLLDKNQRGDLVRKYYPTYGQAIQTGASGLSSLFKSLDPISGRKRGRPTTFVLNQVINASLNLLSEKLIESNIEIIYNIDDKIRIYGYPGDLQAALINIIDNAIYWLSSVEIKDREIKLHCKTEQENMYLSVSNNGPTINHEDRKIIFDAGVSHKQDGHGLGLSIAREACRNSKGDLKLSAIEPQTIFTIEFPISQQEK</sequence>
<name>A0A1V2R9J7_9GAMM</name>
<dbReference type="InterPro" id="IPR003594">
    <property type="entry name" value="HATPase_dom"/>
</dbReference>
<keyword evidence="1" id="KW-0597">Phosphoprotein</keyword>
<organism evidence="3 4">
    <name type="scientific">Pectobacterium actinidiae</name>
    <dbReference type="NCBI Taxonomy" id="1507808"/>
    <lineage>
        <taxon>Bacteria</taxon>
        <taxon>Pseudomonadati</taxon>
        <taxon>Pseudomonadota</taxon>
        <taxon>Gammaproteobacteria</taxon>
        <taxon>Enterobacterales</taxon>
        <taxon>Pectobacteriaceae</taxon>
        <taxon>Pectobacterium</taxon>
    </lineage>
</organism>
<feature type="domain" description="Histidine kinase" evidence="2">
    <location>
        <begin position="514"/>
        <end position="734"/>
    </location>
</feature>
<evidence type="ECO:0000256" key="1">
    <source>
        <dbReference type="ARBA" id="ARBA00022553"/>
    </source>
</evidence>
<dbReference type="SUPFAM" id="SSF55874">
    <property type="entry name" value="ATPase domain of HSP90 chaperone/DNA topoisomerase II/histidine kinase"/>
    <property type="match status" value="2"/>
</dbReference>
<dbReference type="AlphaFoldDB" id="A0A1V2R9J7"/>
<protein>
    <submittedName>
        <fullName evidence="3">ATP-binding protein</fullName>
    </submittedName>
</protein>
<reference evidence="4" key="1">
    <citation type="submission" date="2016-11" db="EMBL/GenBank/DDBJ databases">
        <authorList>
            <person name="Panda P."/>
            <person name="Visnovsky S."/>
            <person name="Pitman A."/>
        </authorList>
    </citation>
    <scope>NUCLEOTIDE SEQUENCE [LARGE SCALE GENOMIC DNA]</scope>
    <source>
        <strain evidence="4">ICMP 9972</strain>
    </source>
</reference>
<dbReference type="PROSITE" id="PS50109">
    <property type="entry name" value="HIS_KIN"/>
    <property type="match status" value="1"/>
</dbReference>
<comment type="caution">
    <text evidence="3">The sequence shown here is derived from an EMBL/GenBank/DDBJ whole genome shotgun (WGS) entry which is preliminary data.</text>
</comment>
<dbReference type="Proteomes" id="UP000189286">
    <property type="component" value="Unassembled WGS sequence"/>
</dbReference>
<keyword evidence="3" id="KW-0067">ATP-binding</keyword>
<evidence type="ECO:0000313" key="3">
    <source>
        <dbReference type="EMBL" id="ONK09032.1"/>
    </source>
</evidence>
<dbReference type="Pfam" id="PF02518">
    <property type="entry name" value="HATPase_c"/>
    <property type="match status" value="1"/>
</dbReference>
<dbReference type="RefSeq" id="WP_039354866.1">
    <property type="nucleotide sequence ID" value="NZ_JRMH01000001.1"/>
</dbReference>